<evidence type="ECO:0000256" key="3">
    <source>
        <dbReference type="ARBA" id="ARBA00022989"/>
    </source>
</evidence>
<dbReference type="AlphaFoldDB" id="V5FP62"/>
<organism evidence="8 9">
    <name type="scientific">Byssochlamys spectabilis (strain No. 5 / NBRC 109023)</name>
    <name type="common">Paecilomyces variotii</name>
    <dbReference type="NCBI Taxonomy" id="1356009"/>
    <lineage>
        <taxon>Eukaryota</taxon>
        <taxon>Fungi</taxon>
        <taxon>Dikarya</taxon>
        <taxon>Ascomycota</taxon>
        <taxon>Pezizomycotina</taxon>
        <taxon>Eurotiomycetes</taxon>
        <taxon>Eurotiomycetidae</taxon>
        <taxon>Eurotiales</taxon>
        <taxon>Thermoascaceae</taxon>
        <taxon>Paecilomyces</taxon>
    </lineage>
</organism>
<dbReference type="Pfam" id="PF20684">
    <property type="entry name" value="Fung_rhodopsin"/>
    <property type="match status" value="1"/>
</dbReference>
<dbReference type="PANTHER" id="PTHR33048:SF123">
    <property type="entry name" value="INTEGRAL MEMBRANE PROTEIN"/>
    <property type="match status" value="1"/>
</dbReference>
<dbReference type="InterPro" id="IPR049326">
    <property type="entry name" value="Rhodopsin_dom_fungi"/>
</dbReference>
<evidence type="ECO:0000259" key="7">
    <source>
        <dbReference type="Pfam" id="PF20684"/>
    </source>
</evidence>
<evidence type="ECO:0000256" key="2">
    <source>
        <dbReference type="ARBA" id="ARBA00022692"/>
    </source>
</evidence>
<name>V5FP62_BYSSN</name>
<evidence type="ECO:0000256" key="5">
    <source>
        <dbReference type="ARBA" id="ARBA00038359"/>
    </source>
</evidence>
<evidence type="ECO:0000256" key="4">
    <source>
        <dbReference type="ARBA" id="ARBA00023136"/>
    </source>
</evidence>
<feature type="transmembrane region" description="Helical" evidence="6">
    <location>
        <begin position="6"/>
        <end position="30"/>
    </location>
</feature>
<protein>
    <submittedName>
        <fullName evidence="8">Integral membrane protein</fullName>
    </submittedName>
</protein>
<accession>V5FP62</accession>
<evidence type="ECO:0000313" key="8">
    <source>
        <dbReference type="EMBL" id="GAD93748.1"/>
    </source>
</evidence>
<keyword evidence="9" id="KW-1185">Reference proteome</keyword>
<dbReference type="Proteomes" id="UP000018001">
    <property type="component" value="Unassembled WGS sequence"/>
</dbReference>
<keyword evidence="4 6" id="KW-0472">Membrane</keyword>
<comment type="caution">
    <text evidence="8">The sequence shown here is derived from an EMBL/GenBank/DDBJ whole genome shotgun (WGS) entry which is preliminary data.</text>
</comment>
<feature type="transmembrane region" description="Helical" evidence="6">
    <location>
        <begin position="87"/>
        <end position="108"/>
    </location>
</feature>
<gene>
    <name evidence="8" type="ORF">PVAR5_2363</name>
</gene>
<dbReference type="eggNOG" id="ENOG502SMV0">
    <property type="taxonomic scope" value="Eukaryota"/>
</dbReference>
<dbReference type="PANTHER" id="PTHR33048">
    <property type="entry name" value="PTH11-LIKE INTEGRAL MEMBRANE PROTEIN (AFU_ORTHOLOGUE AFUA_5G11245)"/>
    <property type="match status" value="1"/>
</dbReference>
<proteinExistence type="inferred from homology"/>
<feature type="transmembrane region" description="Helical" evidence="6">
    <location>
        <begin position="161"/>
        <end position="188"/>
    </location>
</feature>
<reference evidence="9" key="1">
    <citation type="journal article" date="2014" name="Genome Announc.">
        <title>Draft genome sequence of the formaldehyde-resistant fungus Byssochlamys spectabilis No. 5 (anamorph Paecilomyces variotii No. 5) (NBRC109023).</title>
        <authorList>
            <person name="Oka T."/>
            <person name="Ekino K."/>
            <person name="Fukuda K."/>
            <person name="Nomura Y."/>
        </authorList>
    </citation>
    <scope>NUCLEOTIDE SEQUENCE [LARGE SCALE GENOMIC DNA]</scope>
    <source>
        <strain evidence="9">No. 5 / NBRC 109023</strain>
    </source>
</reference>
<feature type="transmembrane region" description="Helical" evidence="6">
    <location>
        <begin position="200"/>
        <end position="218"/>
    </location>
</feature>
<keyword evidence="3 6" id="KW-1133">Transmembrane helix</keyword>
<dbReference type="HOGENOM" id="CLU_028200_0_4_1"/>
<dbReference type="InterPro" id="IPR052337">
    <property type="entry name" value="SAT4-like"/>
</dbReference>
<dbReference type="InParanoid" id="V5FP62"/>
<dbReference type="GO" id="GO:0016020">
    <property type="term" value="C:membrane"/>
    <property type="evidence" value="ECO:0007669"/>
    <property type="project" value="UniProtKB-SubCell"/>
</dbReference>
<feature type="transmembrane region" description="Helical" evidence="6">
    <location>
        <begin position="120"/>
        <end position="141"/>
    </location>
</feature>
<comment type="subcellular location">
    <subcellularLocation>
        <location evidence="1">Membrane</location>
        <topology evidence="1">Multi-pass membrane protein</topology>
    </subcellularLocation>
</comment>
<sequence length="374" mass="42055">MGESKAARLVTVNAVMLFLTTISSVVRLWVRGVYMKGFGSDDVFFLFSYIFTCVLCIVSAMMVQYGAGQHLKTLDPEDIEKFLQLDFVISIAYIFAFITVKISFLLFYLRIFPGKKVLAVCYSCIVFLICQCIEETAVVIFQCSPVPKAWDSTIPGKCLNLLTFFYVSFGIKLASDLVIFFLPIPLLYKTKLSRGKKTGVIAMFALGFLVCLTSIIRATQLQNTSTDMTYIIVDELDWSSIEVTVAVICACIPSFKALITYKFPTVRRVLGLTSSGTASNSRGFSSRYGRMDKYSITGSHQGHVRMHKLPHSTTSRMETDIHASDWDDSKEHVTAQGGIKVTTDLTKFQSQLDFEMQRPALQWHREQGIWVHSP</sequence>
<comment type="similarity">
    <text evidence="5">Belongs to the SAT4 family.</text>
</comment>
<dbReference type="OrthoDB" id="5413793at2759"/>
<evidence type="ECO:0000313" key="9">
    <source>
        <dbReference type="Proteomes" id="UP000018001"/>
    </source>
</evidence>
<evidence type="ECO:0000256" key="1">
    <source>
        <dbReference type="ARBA" id="ARBA00004141"/>
    </source>
</evidence>
<evidence type="ECO:0000256" key="6">
    <source>
        <dbReference type="SAM" id="Phobius"/>
    </source>
</evidence>
<feature type="domain" description="Rhodopsin" evidence="7">
    <location>
        <begin position="26"/>
        <end position="259"/>
    </location>
</feature>
<dbReference type="EMBL" id="BAUL01000066">
    <property type="protein sequence ID" value="GAD93748.1"/>
    <property type="molecule type" value="Genomic_DNA"/>
</dbReference>
<feature type="transmembrane region" description="Helical" evidence="6">
    <location>
        <begin position="238"/>
        <end position="259"/>
    </location>
</feature>
<keyword evidence="2 6" id="KW-0812">Transmembrane</keyword>
<feature type="transmembrane region" description="Helical" evidence="6">
    <location>
        <begin position="42"/>
        <end position="67"/>
    </location>
</feature>